<dbReference type="Gene3D" id="1.10.472.20">
    <property type="entry name" value="Nitrile hydratase, beta subunit"/>
    <property type="match status" value="1"/>
</dbReference>
<protein>
    <submittedName>
        <fullName evidence="3">Nitrile hydratase accessory protein</fullName>
    </submittedName>
</protein>
<proteinExistence type="predicted"/>
<name>A0ABU2U270_9ACTN</name>
<organism evidence="3 4">
    <name type="scientific">Streptomyces gibsoniae</name>
    <dbReference type="NCBI Taxonomy" id="3075529"/>
    <lineage>
        <taxon>Bacteria</taxon>
        <taxon>Bacillati</taxon>
        <taxon>Actinomycetota</taxon>
        <taxon>Actinomycetes</taxon>
        <taxon>Kitasatosporales</taxon>
        <taxon>Streptomycetaceae</taxon>
        <taxon>Streptomyces</taxon>
    </lineage>
</organism>
<dbReference type="EMBL" id="JAVREY010000051">
    <property type="protein sequence ID" value="MDT0467317.1"/>
    <property type="molecule type" value="Genomic_DNA"/>
</dbReference>
<dbReference type="InterPro" id="IPR049054">
    <property type="entry name" value="CN_hydtase_beta-like_N"/>
</dbReference>
<comment type="caution">
    <text evidence="3">The sequence shown here is derived from an EMBL/GenBank/DDBJ whole genome shotgun (WGS) entry which is preliminary data.</text>
</comment>
<reference evidence="4" key="1">
    <citation type="submission" date="2023-07" db="EMBL/GenBank/DDBJ databases">
        <title>30 novel species of actinomycetes from the DSMZ collection.</title>
        <authorList>
            <person name="Nouioui I."/>
        </authorList>
    </citation>
    <scope>NUCLEOTIDE SEQUENCE [LARGE SCALE GENOMIC DNA]</scope>
    <source>
        <strain evidence="4">DSM 41699</strain>
    </source>
</reference>
<dbReference type="Proteomes" id="UP001183809">
    <property type="component" value="Unassembled WGS sequence"/>
</dbReference>
<dbReference type="InterPro" id="IPR042262">
    <property type="entry name" value="CN_hydtase_beta_C"/>
</dbReference>
<evidence type="ECO:0000259" key="2">
    <source>
        <dbReference type="Pfam" id="PF21006"/>
    </source>
</evidence>
<keyword evidence="4" id="KW-1185">Reference proteome</keyword>
<dbReference type="RefSeq" id="WP_311698777.1">
    <property type="nucleotide sequence ID" value="NZ_JAVREY010000051.1"/>
</dbReference>
<evidence type="ECO:0000256" key="1">
    <source>
        <dbReference type="SAM" id="MobiDB-lite"/>
    </source>
</evidence>
<dbReference type="Pfam" id="PF21006">
    <property type="entry name" value="NHase_beta_N"/>
    <property type="match status" value="1"/>
</dbReference>
<gene>
    <name evidence="3" type="ORF">RM764_30700</name>
</gene>
<evidence type="ECO:0000313" key="4">
    <source>
        <dbReference type="Proteomes" id="UP001183809"/>
    </source>
</evidence>
<sequence>MSAPLDIEGPAAPPRSNGELVFAEPWESRAFGMAVTLYEAGAFTWPEFQAALIARIAAWEASAAQDEPYDYYRLWLAALEDVLAGRCAVSTEEVTTRAQILARRPAGHDHRDHPDHHEHHDHPH</sequence>
<accession>A0ABU2U270</accession>
<dbReference type="NCBIfam" id="TIGR03889">
    <property type="entry name" value="nitrile_acc"/>
    <property type="match status" value="1"/>
</dbReference>
<feature type="compositionally biased region" description="Basic and acidic residues" evidence="1">
    <location>
        <begin position="106"/>
        <end position="124"/>
    </location>
</feature>
<dbReference type="InterPro" id="IPR008990">
    <property type="entry name" value="Elect_transpt_acc-like_dom_sf"/>
</dbReference>
<feature type="region of interest" description="Disordered" evidence="1">
    <location>
        <begin position="101"/>
        <end position="124"/>
    </location>
</feature>
<evidence type="ECO:0000313" key="3">
    <source>
        <dbReference type="EMBL" id="MDT0467317.1"/>
    </source>
</evidence>
<feature type="domain" description="Nitrile hydratase beta subunit-like N-terminal" evidence="2">
    <location>
        <begin position="17"/>
        <end position="106"/>
    </location>
</feature>
<dbReference type="SUPFAM" id="SSF50090">
    <property type="entry name" value="Electron transport accessory proteins"/>
    <property type="match status" value="1"/>
</dbReference>
<dbReference type="InterPro" id="IPR023808">
    <property type="entry name" value="Nitrile_Hydratase_acc_put"/>
</dbReference>